<organism evidence="2 3">
    <name type="scientific">Croceicoccus pelagius</name>
    <dbReference type="NCBI Taxonomy" id="1703341"/>
    <lineage>
        <taxon>Bacteria</taxon>
        <taxon>Pseudomonadati</taxon>
        <taxon>Pseudomonadota</taxon>
        <taxon>Alphaproteobacteria</taxon>
        <taxon>Sphingomonadales</taxon>
        <taxon>Erythrobacteraceae</taxon>
        <taxon>Croceicoccus</taxon>
    </lineage>
</organism>
<evidence type="ECO:0000256" key="1">
    <source>
        <dbReference type="SAM" id="MobiDB-lite"/>
    </source>
</evidence>
<sequence length="115" mass="12424">MVLPTFTAVGANVTEHAHQPTGQVEHFPKTPSPKGVSDQLGQIRDTLSSEFPQASAVTLDFDGALHAHIDVRDGHDIPIVEARLAGMCGGIFSKVRHGASPNHPFQHRISMVIER</sequence>
<dbReference type="EMBL" id="BMIO01000001">
    <property type="protein sequence ID" value="GGD30057.1"/>
    <property type="molecule type" value="Genomic_DNA"/>
</dbReference>
<accession>A0A917DDW5</accession>
<comment type="caution">
    <text evidence="2">The sequence shown here is derived from an EMBL/GenBank/DDBJ whole genome shotgun (WGS) entry which is preliminary data.</text>
</comment>
<evidence type="ECO:0000313" key="2">
    <source>
        <dbReference type="EMBL" id="GGD30057.1"/>
    </source>
</evidence>
<keyword evidence="3" id="KW-1185">Reference proteome</keyword>
<reference evidence="2 3" key="1">
    <citation type="journal article" date="2014" name="Int. J. Syst. Evol. Microbiol.">
        <title>Complete genome sequence of Corynebacterium casei LMG S-19264T (=DSM 44701T), isolated from a smear-ripened cheese.</title>
        <authorList>
            <consortium name="US DOE Joint Genome Institute (JGI-PGF)"/>
            <person name="Walter F."/>
            <person name="Albersmeier A."/>
            <person name="Kalinowski J."/>
            <person name="Ruckert C."/>
        </authorList>
    </citation>
    <scope>NUCLEOTIDE SEQUENCE [LARGE SCALE GENOMIC DNA]</scope>
    <source>
        <strain evidence="2 3">CGMCC 1.15358</strain>
    </source>
</reference>
<dbReference type="AlphaFoldDB" id="A0A917DDW5"/>
<name>A0A917DDW5_9SPHN</name>
<gene>
    <name evidence="2" type="ORF">GCM10010989_00140</name>
</gene>
<dbReference type="Proteomes" id="UP000598997">
    <property type="component" value="Unassembled WGS sequence"/>
</dbReference>
<proteinExistence type="predicted"/>
<protein>
    <submittedName>
        <fullName evidence="2">Uncharacterized protein</fullName>
    </submittedName>
</protein>
<feature type="region of interest" description="Disordered" evidence="1">
    <location>
        <begin position="17"/>
        <end position="39"/>
    </location>
</feature>
<evidence type="ECO:0000313" key="3">
    <source>
        <dbReference type="Proteomes" id="UP000598997"/>
    </source>
</evidence>